<dbReference type="RefSeq" id="WP_130608479.1">
    <property type="nucleotide sequence ID" value="NZ_AP019400.1"/>
</dbReference>
<dbReference type="KEGG" id="cohn:KCTCHS21_25860"/>
<evidence type="ECO:0000313" key="2">
    <source>
        <dbReference type="Proteomes" id="UP000289856"/>
    </source>
</evidence>
<protein>
    <submittedName>
        <fullName evidence="1">Uncharacterized protein</fullName>
    </submittedName>
</protein>
<proteinExistence type="predicted"/>
<organism evidence="1 2">
    <name type="scientific">Cohnella abietis</name>
    <dbReference type="NCBI Taxonomy" id="2507935"/>
    <lineage>
        <taxon>Bacteria</taxon>
        <taxon>Bacillati</taxon>
        <taxon>Bacillota</taxon>
        <taxon>Bacilli</taxon>
        <taxon>Bacillales</taxon>
        <taxon>Paenibacillaceae</taxon>
        <taxon>Cohnella</taxon>
    </lineage>
</organism>
<reference evidence="1 2" key="1">
    <citation type="submission" date="2019-01" db="EMBL/GenBank/DDBJ databases">
        <title>Complete genome sequence of Cohnella hallensis HS21 isolated from Korean fir (Abies koreana) rhizospheric soil.</title>
        <authorList>
            <person name="Jiang L."/>
            <person name="Kang S.W."/>
            <person name="Kim S."/>
            <person name="Jung J."/>
            <person name="Kim C.Y."/>
            <person name="Kim D.H."/>
            <person name="Kim S.W."/>
            <person name="Lee J."/>
        </authorList>
    </citation>
    <scope>NUCLEOTIDE SEQUENCE [LARGE SCALE GENOMIC DNA]</scope>
    <source>
        <strain evidence="1 2">HS21</strain>
    </source>
</reference>
<gene>
    <name evidence="1" type="ORF">KCTCHS21_25860</name>
</gene>
<evidence type="ECO:0000313" key="1">
    <source>
        <dbReference type="EMBL" id="BBI33187.1"/>
    </source>
</evidence>
<dbReference type="SUPFAM" id="SSF81301">
    <property type="entry name" value="Nucleotidyltransferase"/>
    <property type="match status" value="1"/>
</dbReference>
<name>A0A3T1D517_9BACL</name>
<dbReference type="AlphaFoldDB" id="A0A3T1D517"/>
<dbReference type="InterPro" id="IPR043519">
    <property type="entry name" value="NT_sf"/>
</dbReference>
<keyword evidence="2" id="KW-1185">Reference proteome</keyword>
<dbReference type="Proteomes" id="UP000289856">
    <property type="component" value="Chromosome"/>
</dbReference>
<dbReference type="Gene3D" id="3.30.460.40">
    <property type="match status" value="1"/>
</dbReference>
<dbReference type="EMBL" id="AP019400">
    <property type="protein sequence ID" value="BBI33187.1"/>
    <property type="molecule type" value="Genomic_DNA"/>
</dbReference>
<dbReference type="Pfam" id="PF10706">
    <property type="entry name" value="Aminoglyc_resit"/>
    <property type="match status" value="1"/>
</dbReference>
<dbReference type="InterPro" id="IPR019646">
    <property type="entry name" value="Aminoglyc_AdlTrfase"/>
</dbReference>
<accession>A0A3T1D517</accession>
<sequence length="204" mass="23082">MQIDFPDSALARLAARLENYEDRWVVGGSTGLALRGAVLEQAPRDLDIYADYNSVPVIHERLSDYAMDGPEDNKTERYHSILSHYRLASTVVELVGNFRITARQSLYVTEVNDILFPNSDKVEVDGYLIPIVPLGHELIFNLLRERKDRAIVAGQLISRELDKHMPILQALIDRNVLASDIVYEAMQMVQSGIDFSQISQQEPL</sequence>
<dbReference type="OrthoDB" id="2678373at2"/>